<gene>
    <name evidence="1" type="ORF">F5148DRAFT_1295356</name>
</gene>
<feature type="non-terminal residue" evidence="1">
    <location>
        <position position="524"/>
    </location>
</feature>
<keyword evidence="2" id="KW-1185">Reference proteome</keyword>
<sequence length="524" mass="59722">MAKEKPENRVYENESGVQGQYKNWFLDYASYVILERAVPAIEDGLKPVQRRILHAMKEMDDGRYNKVANIIGQAMQYHPHGDASIGEALVNMGQKDLLVDTQGNWGDIRTGDDAAAPRYIEARLSKFALDVAFNAKTTDWQLSYDGRKNEPVTLPMKFPLLLAQGADGIAVGLSTKILPHNFCEIIDASIKYLKGKKFELYPDFQTGGMVDVTNYNDGKRGGKVKVRCKIEELDKKSLIIRDVPYAVTVSQLCDSITKANEQGKIKIKKLTEFTGKNVEIQVDLAPGISPDITIDALYAFTDCEVSISPNACIIEDHKPRFVTVYDLLTVSVDKTKHLLQRELEIKLAELNDKWHYTSLEKIFFEEKIYKELEKKHETWEKVIEAIEKAFVPFSKQLKRPVSREDVLKLTEKPVRRIYKLDIDELNNQIKGIEADIAQKYGKGRERKTEIKLFDTIKVQQVAIANTKLYMNREEGFIGTSLKKDEFIVECSDYDDIIVFTRRGIMKIVKVGEKVFIGKDIIYAS</sequence>
<dbReference type="Proteomes" id="UP001207468">
    <property type="component" value="Unassembled WGS sequence"/>
</dbReference>
<evidence type="ECO:0000313" key="1">
    <source>
        <dbReference type="EMBL" id="KAI9433769.1"/>
    </source>
</evidence>
<comment type="caution">
    <text evidence="1">The sequence shown here is derived from an EMBL/GenBank/DDBJ whole genome shotgun (WGS) entry which is preliminary data.</text>
</comment>
<protein>
    <submittedName>
        <fullName evidence="1">DNA gyrase/topoisomerase IV, subunit A-domain-containing protein</fullName>
    </submittedName>
</protein>
<name>A0ACC0TQU0_9AGAM</name>
<organism evidence="1 2">
    <name type="scientific">Russula earlei</name>
    <dbReference type="NCBI Taxonomy" id="71964"/>
    <lineage>
        <taxon>Eukaryota</taxon>
        <taxon>Fungi</taxon>
        <taxon>Dikarya</taxon>
        <taxon>Basidiomycota</taxon>
        <taxon>Agaricomycotina</taxon>
        <taxon>Agaricomycetes</taxon>
        <taxon>Russulales</taxon>
        <taxon>Russulaceae</taxon>
        <taxon>Russula</taxon>
    </lineage>
</organism>
<accession>A0ACC0TQU0</accession>
<evidence type="ECO:0000313" key="2">
    <source>
        <dbReference type="Proteomes" id="UP001207468"/>
    </source>
</evidence>
<dbReference type="EMBL" id="JAGFNK010001203">
    <property type="protein sequence ID" value="KAI9433769.1"/>
    <property type="molecule type" value="Genomic_DNA"/>
</dbReference>
<reference evidence="1" key="1">
    <citation type="submission" date="2021-03" db="EMBL/GenBank/DDBJ databases">
        <title>Evolutionary priming and transition to the ectomycorrhizal habit in an iconic lineage of mushroom-forming fungi: is preadaptation a requirement?</title>
        <authorList>
            <consortium name="DOE Joint Genome Institute"/>
            <person name="Looney B.P."/>
            <person name="Miyauchi S."/>
            <person name="Morin E."/>
            <person name="Drula E."/>
            <person name="Courty P.E."/>
            <person name="Chicoki N."/>
            <person name="Fauchery L."/>
            <person name="Kohler A."/>
            <person name="Kuo A."/>
            <person name="LaButti K."/>
            <person name="Pangilinan J."/>
            <person name="Lipzen A."/>
            <person name="Riley R."/>
            <person name="Andreopoulos W."/>
            <person name="He G."/>
            <person name="Johnson J."/>
            <person name="Barry K.W."/>
            <person name="Grigoriev I.V."/>
            <person name="Nagy L."/>
            <person name="Hibbett D."/>
            <person name="Henrissat B."/>
            <person name="Matheny P.B."/>
            <person name="Labbe J."/>
            <person name="Martin A.F."/>
        </authorList>
    </citation>
    <scope>NUCLEOTIDE SEQUENCE</scope>
    <source>
        <strain evidence="1">BPL698</strain>
    </source>
</reference>
<proteinExistence type="predicted"/>